<organism evidence="1 2">
    <name type="scientific">Pseudaquabacterium terrae</name>
    <dbReference type="NCBI Taxonomy" id="2732868"/>
    <lineage>
        <taxon>Bacteria</taxon>
        <taxon>Pseudomonadati</taxon>
        <taxon>Pseudomonadota</taxon>
        <taxon>Betaproteobacteria</taxon>
        <taxon>Burkholderiales</taxon>
        <taxon>Sphaerotilaceae</taxon>
        <taxon>Pseudaquabacterium</taxon>
    </lineage>
</organism>
<sequence>MSTWQIQLGPSWQRFATAAPHIEFLGTAQQQAQIGALGLREDGQFVLVNGAHETELSRHPILRALRKTSGGGKFARRHAALHRRADAETVPPAQPIAAMAAPVVIVKRRRRVIDASPRRDGPRSAT</sequence>
<keyword evidence="2" id="KW-1185">Reference proteome</keyword>
<comment type="caution">
    <text evidence="1">The sequence shown here is derived from an EMBL/GenBank/DDBJ whole genome shotgun (WGS) entry which is preliminary data.</text>
</comment>
<dbReference type="Proteomes" id="UP000737171">
    <property type="component" value="Unassembled WGS sequence"/>
</dbReference>
<proteinExistence type="predicted"/>
<name>A0ABX2ELJ7_9BURK</name>
<gene>
    <name evidence="1" type="ORF">HLB44_20805</name>
</gene>
<dbReference type="EMBL" id="JABRWJ010000006">
    <property type="protein sequence ID" value="NRF69445.1"/>
    <property type="molecule type" value="Genomic_DNA"/>
</dbReference>
<evidence type="ECO:0000313" key="1">
    <source>
        <dbReference type="EMBL" id="NRF69445.1"/>
    </source>
</evidence>
<evidence type="ECO:0000313" key="2">
    <source>
        <dbReference type="Proteomes" id="UP000737171"/>
    </source>
</evidence>
<dbReference type="RefSeq" id="WP_173126332.1">
    <property type="nucleotide sequence ID" value="NZ_JABRWJ010000006.1"/>
</dbReference>
<accession>A0ABX2ELJ7</accession>
<reference evidence="1 2" key="1">
    <citation type="submission" date="2020-05" db="EMBL/GenBank/DDBJ databases">
        <title>Aquincola sp. isolate from soil.</title>
        <authorList>
            <person name="Han J."/>
            <person name="Kim D.-U."/>
        </authorList>
    </citation>
    <scope>NUCLEOTIDE SEQUENCE [LARGE SCALE GENOMIC DNA]</scope>
    <source>
        <strain evidence="1 2">S2</strain>
    </source>
</reference>
<protein>
    <submittedName>
        <fullName evidence="1">Uncharacterized protein</fullName>
    </submittedName>
</protein>